<accession>A0ABT7WFP3</accession>
<keyword evidence="3" id="KW-1185">Reference proteome</keyword>
<dbReference type="PANTHER" id="PTHR42759:SF1">
    <property type="entry name" value="MAGNESIUM-CHELATASE SUBUNIT CHLD"/>
    <property type="match status" value="1"/>
</dbReference>
<dbReference type="EMBL" id="JAUDUY010000004">
    <property type="protein sequence ID" value="MDM9631736.1"/>
    <property type="molecule type" value="Genomic_DNA"/>
</dbReference>
<dbReference type="SUPFAM" id="SSF52540">
    <property type="entry name" value="P-loop containing nucleoside triphosphate hydrolases"/>
    <property type="match status" value="1"/>
</dbReference>
<dbReference type="InterPro" id="IPR050764">
    <property type="entry name" value="CbbQ/NirQ/NorQ/GpvN"/>
</dbReference>
<dbReference type="SMART" id="SM00382">
    <property type="entry name" value="AAA"/>
    <property type="match status" value="1"/>
</dbReference>
<evidence type="ECO:0000259" key="1">
    <source>
        <dbReference type="SMART" id="SM00382"/>
    </source>
</evidence>
<gene>
    <name evidence="2" type="ORF">QU605_09655</name>
</gene>
<dbReference type="InterPro" id="IPR027417">
    <property type="entry name" value="P-loop_NTPase"/>
</dbReference>
<reference evidence="2" key="1">
    <citation type="submission" date="2023-06" db="EMBL/GenBank/DDBJ databases">
        <title>Robiginitalea aurantiacus sp. nov. and Algoriphagus sediminis sp. nov., isolated from coastal sediment.</title>
        <authorList>
            <person name="Zhou Z.Y."/>
            <person name="An J."/>
            <person name="Jia Y.W."/>
            <person name="Du Z.J."/>
        </authorList>
    </citation>
    <scope>NUCLEOTIDE SEQUENCE</scope>
    <source>
        <strain evidence="2">M39</strain>
    </source>
</reference>
<feature type="domain" description="AAA+ ATPase" evidence="1">
    <location>
        <begin position="33"/>
        <end position="193"/>
    </location>
</feature>
<protein>
    <submittedName>
        <fullName evidence="2">MoxR family ATPase</fullName>
    </submittedName>
</protein>
<sequence length="290" mass="33165">MNKEIEGLISSFYEQGYILNKELATSVFLLNNLEKPLLLEGDPGVGKTMLASTLAGHLKTDLIRLQCYEGLDVGTTIYEWNYQKQLLHIKLFEQEKDKRTLGEEIFGMEYVLKRPLLRSITADKPVVLLIDEIDRADEEFEAFLLELLSDFQISIPELGTIKAVSKPLVILTSNRTRELSDALRRRCLYHWVDFPTKAMEIDIIARKLPEIDAELAGQVVNFIHNLRKSSLQKPPGIAESLDWAKTLLLLNADNITDEIVRNTIGSVLKHKDDIEFVRNRTVQEFLMPID</sequence>
<comment type="caution">
    <text evidence="2">The sequence shown here is derived from an EMBL/GenBank/DDBJ whole genome shotgun (WGS) entry which is preliminary data.</text>
</comment>
<dbReference type="PANTHER" id="PTHR42759">
    <property type="entry name" value="MOXR FAMILY PROTEIN"/>
    <property type="match status" value="1"/>
</dbReference>
<evidence type="ECO:0000313" key="2">
    <source>
        <dbReference type="EMBL" id="MDM9631736.1"/>
    </source>
</evidence>
<dbReference type="InterPro" id="IPR003593">
    <property type="entry name" value="AAA+_ATPase"/>
</dbReference>
<dbReference type="InterPro" id="IPR003959">
    <property type="entry name" value="ATPase_AAA_core"/>
</dbReference>
<dbReference type="RefSeq" id="WP_289725100.1">
    <property type="nucleotide sequence ID" value="NZ_JAUDUY010000004.1"/>
</dbReference>
<dbReference type="Proteomes" id="UP001174839">
    <property type="component" value="Unassembled WGS sequence"/>
</dbReference>
<evidence type="ECO:0000313" key="3">
    <source>
        <dbReference type="Proteomes" id="UP001174839"/>
    </source>
</evidence>
<dbReference type="Pfam" id="PF00004">
    <property type="entry name" value="AAA"/>
    <property type="match status" value="1"/>
</dbReference>
<dbReference type="Gene3D" id="3.40.50.300">
    <property type="entry name" value="P-loop containing nucleotide triphosphate hydrolases"/>
    <property type="match status" value="1"/>
</dbReference>
<name>A0ABT7WFP3_9FLAO</name>
<organism evidence="2 3">
    <name type="scientific">Robiginitalea aurantiaca</name>
    <dbReference type="NCBI Taxonomy" id="3056915"/>
    <lineage>
        <taxon>Bacteria</taxon>
        <taxon>Pseudomonadati</taxon>
        <taxon>Bacteroidota</taxon>
        <taxon>Flavobacteriia</taxon>
        <taxon>Flavobacteriales</taxon>
        <taxon>Flavobacteriaceae</taxon>
        <taxon>Robiginitalea</taxon>
    </lineage>
</organism>
<proteinExistence type="predicted"/>